<comment type="caution">
    <text evidence="7">The sequence shown here is derived from an EMBL/GenBank/DDBJ whole genome shotgun (WGS) entry which is preliminary data.</text>
</comment>
<evidence type="ECO:0000313" key="7">
    <source>
        <dbReference type="EMBL" id="MFC4358211.1"/>
    </source>
</evidence>
<dbReference type="InterPro" id="IPR035952">
    <property type="entry name" value="Rhomboid-like_sf"/>
</dbReference>
<dbReference type="Pfam" id="PF01694">
    <property type="entry name" value="Rhomboid"/>
    <property type="match status" value="1"/>
</dbReference>
<keyword evidence="7" id="KW-0645">Protease</keyword>
<dbReference type="AlphaFoldDB" id="A0ABD5PBF3"/>
<feature type="transmembrane region" description="Helical" evidence="5">
    <location>
        <begin position="110"/>
        <end position="132"/>
    </location>
</feature>
<feature type="transmembrane region" description="Helical" evidence="5">
    <location>
        <begin position="50"/>
        <end position="73"/>
    </location>
</feature>
<evidence type="ECO:0000259" key="6">
    <source>
        <dbReference type="Pfam" id="PF01694"/>
    </source>
</evidence>
<dbReference type="GO" id="GO:0016020">
    <property type="term" value="C:membrane"/>
    <property type="evidence" value="ECO:0007669"/>
    <property type="project" value="UniProtKB-SubCell"/>
</dbReference>
<name>A0ABD5PBF3_9EURY</name>
<dbReference type="GO" id="GO:0006508">
    <property type="term" value="P:proteolysis"/>
    <property type="evidence" value="ECO:0007669"/>
    <property type="project" value="UniProtKB-KW"/>
</dbReference>
<dbReference type="EC" id="3.4.21.-" evidence="7"/>
<keyword evidence="8" id="KW-1185">Reference proteome</keyword>
<dbReference type="Proteomes" id="UP001595921">
    <property type="component" value="Unassembled WGS sequence"/>
</dbReference>
<evidence type="ECO:0000256" key="2">
    <source>
        <dbReference type="ARBA" id="ARBA00022692"/>
    </source>
</evidence>
<dbReference type="PANTHER" id="PTHR43066:SF11">
    <property type="entry name" value="PEPTIDASE S54 RHOMBOID DOMAIN-CONTAINING PROTEIN"/>
    <property type="match status" value="1"/>
</dbReference>
<dbReference type="SUPFAM" id="SSF144091">
    <property type="entry name" value="Rhomboid-like"/>
    <property type="match status" value="1"/>
</dbReference>
<proteinExistence type="predicted"/>
<keyword evidence="4 5" id="KW-0472">Membrane</keyword>
<sequence>MGRLARSPTLQTLLLFVAVFAVQVPLSFLGLSGLFVLTGRADPVPLVLSVYAHGGVAHLLANSVALVLVGVPVEFDTTALRYHAFFLASGVVAGLAQVWVGGALRPGPAGVLGASGAVFALGGYLLASNVATEWAFQTLRIPPKVTAVLLVVVAAGVTLATAAPGVALIAHFTGLLLGLAAGRVGLLRVRR</sequence>
<accession>A0ABD5PBF3</accession>
<feature type="transmembrane region" description="Helical" evidence="5">
    <location>
        <begin position="85"/>
        <end position="104"/>
    </location>
</feature>
<gene>
    <name evidence="7" type="ORF">ACFO0N_09650</name>
</gene>
<feature type="transmembrane region" description="Helical" evidence="5">
    <location>
        <begin position="144"/>
        <end position="162"/>
    </location>
</feature>
<keyword evidence="7" id="KW-0378">Hydrolase</keyword>
<comment type="subcellular location">
    <subcellularLocation>
        <location evidence="1">Membrane</location>
        <topology evidence="1">Multi-pass membrane protein</topology>
    </subcellularLocation>
</comment>
<organism evidence="7 8">
    <name type="scientific">Halobium salinum</name>
    <dbReference type="NCBI Taxonomy" id="1364940"/>
    <lineage>
        <taxon>Archaea</taxon>
        <taxon>Methanobacteriati</taxon>
        <taxon>Methanobacteriota</taxon>
        <taxon>Stenosarchaea group</taxon>
        <taxon>Halobacteria</taxon>
        <taxon>Halobacteriales</taxon>
        <taxon>Haloferacaceae</taxon>
        <taxon>Halobium</taxon>
    </lineage>
</organism>
<feature type="transmembrane region" description="Helical" evidence="5">
    <location>
        <begin position="168"/>
        <end position="186"/>
    </location>
</feature>
<dbReference type="Gene3D" id="1.20.1540.10">
    <property type="entry name" value="Rhomboid-like"/>
    <property type="match status" value="1"/>
</dbReference>
<evidence type="ECO:0000256" key="1">
    <source>
        <dbReference type="ARBA" id="ARBA00004141"/>
    </source>
</evidence>
<evidence type="ECO:0000313" key="8">
    <source>
        <dbReference type="Proteomes" id="UP001595921"/>
    </source>
</evidence>
<dbReference type="PANTHER" id="PTHR43066">
    <property type="entry name" value="RHOMBOID-RELATED PROTEIN"/>
    <property type="match status" value="1"/>
</dbReference>
<dbReference type="RefSeq" id="WP_267624147.1">
    <property type="nucleotide sequence ID" value="NZ_JAODIW010000008.1"/>
</dbReference>
<evidence type="ECO:0000256" key="3">
    <source>
        <dbReference type="ARBA" id="ARBA00022989"/>
    </source>
</evidence>
<evidence type="ECO:0000256" key="5">
    <source>
        <dbReference type="SAM" id="Phobius"/>
    </source>
</evidence>
<feature type="domain" description="Peptidase S54 rhomboid" evidence="6">
    <location>
        <begin position="46"/>
        <end position="184"/>
    </location>
</feature>
<dbReference type="InterPro" id="IPR022764">
    <property type="entry name" value="Peptidase_S54_rhomboid_dom"/>
</dbReference>
<reference evidence="7 8" key="1">
    <citation type="journal article" date="2019" name="Int. J. Syst. Evol. Microbiol.">
        <title>The Global Catalogue of Microorganisms (GCM) 10K type strain sequencing project: providing services to taxonomists for standard genome sequencing and annotation.</title>
        <authorList>
            <consortium name="The Broad Institute Genomics Platform"/>
            <consortium name="The Broad Institute Genome Sequencing Center for Infectious Disease"/>
            <person name="Wu L."/>
            <person name="Ma J."/>
        </authorList>
    </citation>
    <scope>NUCLEOTIDE SEQUENCE [LARGE SCALE GENOMIC DNA]</scope>
    <source>
        <strain evidence="7 8">CGMCC 1.12553</strain>
    </source>
</reference>
<keyword evidence="3 5" id="KW-1133">Transmembrane helix</keyword>
<keyword evidence="2 5" id="KW-0812">Transmembrane</keyword>
<dbReference type="EMBL" id="JBHSDS010000006">
    <property type="protein sequence ID" value="MFC4358211.1"/>
    <property type="molecule type" value="Genomic_DNA"/>
</dbReference>
<feature type="transmembrane region" description="Helical" evidence="5">
    <location>
        <begin position="12"/>
        <end position="38"/>
    </location>
</feature>
<evidence type="ECO:0000256" key="4">
    <source>
        <dbReference type="ARBA" id="ARBA00023136"/>
    </source>
</evidence>
<dbReference type="GO" id="GO:0008233">
    <property type="term" value="F:peptidase activity"/>
    <property type="evidence" value="ECO:0007669"/>
    <property type="project" value="UniProtKB-KW"/>
</dbReference>
<protein>
    <submittedName>
        <fullName evidence="7">Rhomboid family intramembrane serine protease</fullName>
        <ecNumber evidence="7">3.4.21.-</ecNumber>
    </submittedName>
</protein>